<dbReference type="eggNOG" id="ENOG502RAZ5">
    <property type="taxonomic scope" value="Eukaryota"/>
</dbReference>
<keyword evidence="3" id="KW-1185">Reference proteome</keyword>
<accession>S2JEQ4</accession>
<name>S2JEQ4_MUCC1</name>
<dbReference type="OrthoDB" id="2274571at2759"/>
<dbReference type="Proteomes" id="UP000014254">
    <property type="component" value="Unassembled WGS sequence"/>
</dbReference>
<gene>
    <name evidence="2" type="ORF">HMPREF1544_12323</name>
</gene>
<proteinExistence type="predicted"/>
<evidence type="ECO:0000313" key="2">
    <source>
        <dbReference type="EMBL" id="EPB80983.1"/>
    </source>
</evidence>
<dbReference type="VEuPathDB" id="FungiDB:HMPREF1544_12323"/>
<reference evidence="3" key="1">
    <citation type="submission" date="2013-05" db="EMBL/GenBank/DDBJ databases">
        <title>The Genome sequence of Mucor circinelloides f. circinelloides 1006PhL.</title>
        <authorList>
            <consortium name="The Broad Institute Genomics Platform"/>
            <person name="Cuomo C."/>
            <person name="Earl A."/>
            <person name="Findley K."/>
            <person name="Lee S.C."/>
            <person name="Walker B."/>
            <person name="Young S."/>
            <person name="Zeng Q."/>
            <person name="Gargeya S."/>
            <person name="Fitzgerald M."/>
            <person name="Haas B."/>
            <person name="Abouelleil A."/>
            <person name="Allen A.W."/>
            <person name="Alvarado L."/>
            <person name="Arachchi H.M."/>
            <person name="Berlin A.M."/>
            <person name="Chapman S.B."/>
            <person name="Gainer-Dewar J."/>
            <person name="Goldberg J."/>
            <person name="Griggs A."/>
            <person name="Gujja S."/>
            <person name="Hansen M."/>
            <person name="Howarth C."/>
            <person name="Imamovic A."/>
            <person name="Ireland A."/>
            <person name="Larimer J."/>
            <person name="McCowan C."/>
            <person name="Murphy C."/>
            <person name="Pearson M."/>
            <person name="Poon T.W."/>
            <person name="Priest M."/>
            <person name="Roberts A."/>
            <person name="Saif S."/>
            <person name="Shea T."/>
            <person name="Sisk P."/>
            <person name="Sykes S."/>
            <person name="Wortman J."/>
            <person name="Nusbaum C."/>
            <person name="Birren B."/>
        </authorList>
    </citation>
    <scope>NUCLEOTIDE SEQUENCE [LARGE SCALE GENOMIC DNA]</scope>
    <source>
        <strain evidence="3">1006PhL</strain>
    </source>
</reference>
<protein>
    <submittedName>
        <fullName evidence="2">Uncharacterized protein</fullName>
    </submittedName>
</protein>
<dbReference type="AlphaFoldDB" id="S2JEQ4"/>
<dbReference type="EMBL" id="KE124242">
    <property type="protein sequence ID" value="EPB80983.1"/>
    <property type="molecule type" value="Genomic_DNA"/>
</dbReference>
<evidence type="ECO:0000313" key="3">
    <source>
        <dbReference type="Proteomes" id="UP000014254"/>
    </source>
</evidence>
<evidence type="ECO:0000256" key="1">
    <source>
        <dbReference type="SAM" id="MobiDB-lite"/>
    </source>
</evidence>
<dbReference type="InParanoid" id="S2JEQ4"/>
<sequence>MQGGETTTEQYLNRFSRSSVEAEYDSNDTAIADAFLNGFSTDWQIQITALLCNTFPGQDSWTTNQVARAAMNILGNLKHRHMSFVGRAAEANPAGYSKDASGGGKFGGQQQGHRAKRENAQSSEITFSCDKEGGKRNVPTSATRPTFCLYCGKRWIKGRSCPEYHAAMKANGGQKPTMHVLSIKKSKTKTSKKKRHHCGIYSYL</sequence>
<dbReference type="STRING" id="1220926.S2JEQ4"/>
<feature type="region of interest" description="Disordered" evidence="1">
    <location>
        <begin position="93"/>
        <end position="122"/>
    </location>
</feature>
<organism evidence="2 3">
    <name type="scientific">Mucor circinelloides f. circinelloides (strain 1006PhL)</name>
    <name type="common">Mucormycosis agent</name>
    <name type="synonym">Calyptromyces circinelloides</name>
    <dbReference type="NCBI Taxonomy" id="1220926"/>
    <lineage>
        <taxon>Eukaryota</taxon>
        <taxon>Fungi</taxon>
        <taxon>Fungi incertae sedis</taxon>
        <taxon>Mucoromycota</taxon>
        <taxon>Mucoromycotina</taxon>
        <taxon>Mucoromycetes</taxon>
        <taxon>Mucorales</taxon>
        <taxon>Mucorineae</taxon>
        <taxon>Mucoraceae</taxon>
        <taxon>Mucor</taxon>
    </lineage>
</organism>
<feature type="compositionally biased region" description="Gly residues" evidence="1">
    <location>
        <begin position="101"/>
        <end position="110"/>
    </location>
</feature>